<evidence type="ECO:0000259" key="1">
    <source>
        <dbReference type="Pfam" id="PF14423"/>
    </source>
</evidence>
<dbReference type="HOGENOM" id="CLU_121431_0_0_9"/>
<dbReference type="Pfam" id="PF14423">
    <property type="entry name" value="Imm5"/>
    <property type="match status" value="1"/>
</dbReference>
<keyword evidence="3" id="KW-1185">Reference proteome</keyword>
<protein>
    <recommendedName>
        <fullName evidence="1">Immunity protein Imm5 domain-containing protein</fullName>
    </recommendedName>
</protein>
<evidence type="ECO:0000313" key="3">
    <source>
        <dbReference type="Proteomes" id="UP000005435"/>
    </source>
</evidence>
<dbReference type="eggNOG" id="ENOG50318H5">
    <property type="taxonomic scope" value="Bacteria"/>
</dbReference>
<name>G8LSF8_ACECE</name>
<feature type="domain" description="Immunity protein Imm5" evidence="1">
    <location>
        <begin position="12"/>
        <end position="201"/>
    </location>
</feature>
<sequence>MALSEELLNVLELTRKEVLYHPNGELILPLRRIIWKTFGAFEIKEKYRASSTIGLKRRLKLATMCVEKVMNIWNEAFPNDKRPMRCLEIANEYVTGKTNYESIWNEMSHFVTDLDNKGGEERYYLAVTVGRAAISVLNVAIKDESILVYGNDSRLDSDYDAYDWDTSFCVAIAYSGSGPWENTNIEKRREFWLWYINEAVPEAYMAFAD</sequence>
<dbReference type="EMBL" id="CP003065">
    <property type="protein sequence ID" value="AEV68262.1"/>
    <property type="molecule type" value="Genomic_DNA"/>
</dbReference>
<proteinExistence type="predicted"/>
<dbReference type="OrthoDB" id="2086801at2"/>
<evidence type="ECO:0000313" key="2">
    <source>
        <dbReference type="EMBL" id="AEV68262.1"/>
    </source>
</evidence>
<reference evidence="2 3" key="2">
    <citation type="journal article" date="2012" name="Stand. Genomic Sci.">
        <title>Complete Genome Sequence of Clostridium clariflavum DSM 19732.</title>
        <authorList>
            <person name="Izquierdo J.A."/>
            <person name="Goodwin L."/>
            <person name="Davenport K.W."/>
            <person name="Teshima H."/>
            <person name="Bruce D."/>
            <person name="Detter C."/>
            <person name="Tapia R."/>
            <person name="Han S."/>
            <person name="Land M."/>
            <person name="Hauser L."/>
            <person name="Jeffries C.D."/>
            <person name="Han J."/>
            <person name="Pitluck S."/>
            <person name="Nolan M."/>
            <person name="Chen A."/>
            <person name="Huntemann M."/>
            <person name="Mavromatis K."/>
            <person name="Mikhailova N."/>
            <person name="Liolios K."/>
            <person name="Woyke T."/>
            <person name="Lynd L.R."/>
        </authorList>
    </citation>
    <scope>NUCLEOTIDE SEQUENCE [LARGE SCALE GENOMIC DNA]</scope>
    <source>
        <strain evidence="3">DSM 19732 / NBRC 101661 / EBR45</strain>
    </source>
</reference>
<dbReference type="InterPro" id="IPR025675">
    <property type="entry name" value="Imm5"/>
</dbReference>
<reference evidence="3" key="1">
    <citation type="submission" date="2011-12" db="EMBL/GenBank/DDBJ databases">
        <title>Complete sequence of Clostridium clariflavum DSM 19732.</title>
        <authorList>
            <consortium name="US DOE Joint Genome Institute"/>
            <person name="Lucas S."/>
            <person name="Han J."/>
            <person name="Lapidus A."/>
            <person name="Cheng J.-F."/>
            <person name="Goodwin L."/>
            <person name="Pitluck S."/>
            <person name="Peters L."/>
            <person name="Teshima H."/>
            <person name="Detter J.C."/>
            <person name="Han C."/>
            <person name="Tapia R."/>
            <person name="Land M."/>
            <person name="Hauser L."/>
            <person name="Kyrpides N."/>
            <person name="Ivanova N."/>
            <person name="Pagani I."/>
            <person name="Kitzmiller T."/>
            <person name="Lynd L."/>
            <person name="Izquierdo J."/>
            <person name="Woyke T."/>
        </authorList>
    </citation>
    <scope>NUCLEOTIDE SEQUENCE [LARGE SCALE GENOMIC DNA]</scope>
    <source>
        <strain evidence="3">DSM 19732 / NBRC 101661 / EBR45</strain>
    </source>
</reference>
<accession>G8LSF8</accession>
<dbReference type="STRING" id="720554.Clocl_1637"/>
<dbReference type="RefSeq" id="WP_014254859.1">
    <property type="nucleotide sequence ID" value="NC_016627.1"/>
</dbReference>
<dbReference type="KEGG" id="ccl:Clocl_1637"/>
<dbReference type="Proteomes" id="UP000005435">
    <property type="component" value="Chromosome"/>
</dbReference>
<dbReference type="AlphaFoldDB" id="G8LSF8"/>
<gene>
    <name evidence="2" type="ordered locus">Clocl_1637</name>
</gene>
<organism evidence="2 3">
    <name type="scientific">Acetivibrio clariflavus (strain DSM 19732 / NBRC 101661 / EBR45)</name>
    <name type="common">Clostridium clariflavum</name>
    <dbReference type="NCBI Taxonomy" id="720554"/>
    <lineage>
        <taxon>Bacteria</taxon>
        <taxon>Bacillati</taxon>
        <taxon>Bacillota</taxon>
        <taxon>Clostridia</taxon>
        <taxon>Eubacteriales</taxon>
        <taxon>Oscillospiraceae</taxon>
        <taxon>Acetivibrio</taxon>
    </lineage>
</organism>